<evidence type="ECO:0008006" key="3">
    <source>
        <dbReference type="Google" id="ProtNLM"/>
    </source>
</evidence>
<accession>A0A8T3C791</accession>
<evidence type="ECO:0000313" key="1">
    <source>
        <dbReference type="EMBL" id="KAI0527170.1"/>
    </source>
</evidence>
<dbReference type="PANTHER" id="PTHR11439">
    <property type="entry name" value="GAG-POL-RELATED RETROTRANSPOSON"/>
    <property type="match status" value="1"/>
</dbReference>
<comment type="caution">
    <text evidence="1">The sequence shown here is derived from an EMBL/GenBank/DDBJ whole genome shotgun (WGS) entry which is preliminary data.</text>
</comment>
<dbReference type="OrthoDB" id="780992at2759"/>
<dbReference type="EMBL" id="JAGYWB010000003">
    <property type="protein sequence ID" value="KAI0527170.1"/>
    <property type="molecule type" value="Genomic_DNA"/>
</dbReference>
<protein>
    <recommendedName>
        <fullName evidence="3">Mitochondrial protein</fullName>
    </recommendedName>
</protein>
<gene>
    <name evidence="1" type="ORF">KFK09_002769</name>
</gene>
<reference evidence="1" key="1">
    <citation type="journal article" date="2022" name="Front. Genet.">
        <title>Chromosome-Scale Assembly of the Dendrobium nobile Genome Provides Insights Into the Molecular Mechanism of the Biosynthesis of the Medicinal Active Ingredient of Dendrobium.</title>
        <authorList>
            <person name="Xu Q."/>
            <person name="Niu S.-C."/>
            <person name="Li K.-L."/>
            <person name="Zheng P.-J."/>
            <person name="Zhang X.-J."/>
            <person name="Jia Y."/>
            <person name="Liu Y."/>
            <person name="Niu Y.-X."/>
            <person name="Yu L.-H."/>
            <person name="Chen D.-F."/>
            <person name="Zhang G.-Q."/>
        </authorList>
    </citation>
    <scope>NUCLEOTIDE SEQUENCE</scope>
    <source>
        <tissue evidence="1">Leaf</tissue>
    </source>
</reference>
<dbReference type="CDD" id="cd09272">
    <property type="entry name" value="RNase_HI_RT_Ty1"/>
    <property type="match status" value="1"/>
</dbReference>
<dbReference type="Proteomes" id="UP000829196">
    <property type="component" value="Unassembled WGS sequence"/>
</dbReference>
<dbReference type="PANTHER" id="PTHR11439:SF524">
    <property type="entry name" value="RNA-DIRECTED DNA POLYMERASE, PROTEIN KINASE RLK-PELLE-DLSV FAMILY"/>
    <property type="match status" value="1"/>
</dbReference>
<evidence type="ECO:0000313" key="2">
    <source>
        <dbReference type="Proteomes" id="UP000829196"/>
    </source>
</evidence>
<dbReference type="AlphaFoldDB" id="A0A8T3C791"/>
<keyword evidence="2" id="KW-1185">Reference proteome</keyword>
<sequence>MQDPSAVHFQALKRLLHYIQGTLHYGLPIVPGEPILHTYVDADWTSDHTNQKSITGFCSFLGDNLVSWCVKKHVTVAKSSVEAEYRVLAAATSDTPWLRRLLADFQAPQAQPSTIFC</sequence>
<name>A0A8T3C791_DENNO</name>
<organism evidence="1 2">
    <name type="scientific">Dendrobium nobile</name>
    <name type="common">Orchid</name>
    <dbReference type="NCBI Taxonomy" id="94219"/>
    <lineage>
        <taxon>Eukaryota</taxon>
        <taxon>Viridiplantae</taxon>
        <taxon>Streptophyta</taxon>
        <taxon>Embryophyta</taxon>
        <taxon>Tracheophyta</taxon>
        <taxon>Spermatophyta</taxon>
        <taxon>Magnoliopsida</taxon>
        <taxon>Liliopsida</taxon>
        <taxon>Asparagales</taxon>
        <taxon>Orchidaceae</taxon>
        <taxon>Epidendroideae</taxon>
        <taxon>Malaxideae</taxon>
        <taxon>Dendrobiinae</taxon>
        <taxon>Dendrobium</taxon>
    </lineage>
</organism>
<proteinExistence type="predicted"/>